<keyword evidence="11 14" id="KW-0010">Activator</keyword>
<evidence type="ECO:0000256" key="5">
    <source>
        <dbReference type="ARBA" id="ARBA00022553"/>
    </source>
</evidence>
<evidence type="ECO:0000256" key="13">
    <source>
        <dbReference type="ARBA" id="ARBA00024867"/>
    </source>
</evidence>
<dbReference type="GO" id="GO:0042173">
    <property type="term" value="P:regulation of sporulation resulting in formation of a cellular spore"/>
    <property type="evidence" value="ECO:0007669"/>
    <property type="project" value="InterPro"/>
</dbReference>
<feature type="binding site" evidence="15">
    <location>
        <position position="55"/>
    </location>
    <ligand>
        <name>Ca(2+)</name>
        <dbReference type="ChEBI" id="CHEBI:29108"/>
    </ligand>
</feature>
<dbReference type="GO" id="GO:0003700">
    <property type="term" value="F:DNA-binding transcription factor activity"/>
    <property type="evidence" value="ECO:0007669"/>
    <property type="project" value="InterPro"/>
</dbReference>
<evidence type="ECO:0000313" key="22">
    <source>
        <dbReference type="Proteomes" id="UP000503330"/>
    </source>
</evidence>
<keyword evidence="12 14" id="KW-0804">Transcription</keyword>
<dbReference type="GO" id="GO:0005509">
    <property type="term" value="F:calcium ion binding"/>
    <property type="evidence" value="ECO:0007669"/>
    <property type="project" value="UniProtKB-UniRule"/>
</dbReference>
<keyword evidence="4 14" id="KW-0678">Repressor</keyword>
<reference evidence="19" key="2">
    <citation type="journal article" date="2019" name="Nat. Med.">
        <title>A library of human gut bacterial isolates paired with longitudinal multiomics data enables mechanistic microbiome research.</title>
        <authorList>
            <person name="Poyet M."/>
            <person name="Groussin M."/>
            <person name="Gibbons S.M."/>
            <person name="Avila-Pacheco J."/>
            <person name="Jiang X."/>
            <person name="Kearney S.M."/>
            <person name="Perrotta A.R."/>
            <person name="Berdy B."/>
            <person name="Zhao S."/>
            <person name="Lieberman T.D."/>
            <person name="Swanson P.K."/>
            <person name="Smith M."/>
            <person name="Roesemann S."/>
            <person name="Alexander J.E."/>
            <person name="Rich S.A."/>
            <person name="Livny J."/>
            <person name="Vlamakis H."/>
            <person name="Clish C."/>
            <person name="Bullock K."/>
            <person name="Deik A."/>
            <person name="Scott J."/>
            <person name="Pierce K.A."/>
            <person name="Xavier R.J."/>
            <person name="Alm E.J."/>
        </authorList>
    </citation>
    <scope>NUCLEOTIDE SEQUENCE</scope>
    <source>
        <strain evidence="19">BIOML-A12</strain>
    </source>
</reference>
<keyword evidence="5 16" id="KW-0597">Phosphoprotein</keyword>
<feature type="domain" description="Response regulatory" evidence="17">
    <location>
        <begin position="4"/>
        <end position="121"/>
    </location>
</feature>
<evidence type="ECO:0000256" key="6">
    <source>
        <dbReference type="ARBA" id="ARBA00022837"/>
    </source>
</evidence>
<gene>
    <name evidence="19" type="primary">spo0A</name>
    <name evidence="18" type="ORF">CIAN88_21630</name>
    <name evidence="20" type="ORF">G4D54_14040</name>
    <name evidence="19" type="ORF">GT664_06930</name>
</gene>
<dbReference type="AlphaFoldDB" id="A0A099HZV4"/>
<dbReference type="EMBL" id="JQIF01000131">
    <property type="protein sequence ID" value="KGJ51274.1"/>
    <property type="molecule type" value="Genomic_DNA"/>
</dbReference>
<feature type="modified residue" description="4-aspartylphosphate" evidence="16">
    <location>
        <position position="55"/>
    </location>
</feature>
<evidence type="ECO:0000256" key="1">
    <source>
        <dbReference type="ARBA" id="ARBA00004496"/>
    </source>
</evidence>
<dbReference type="PIRSF" id="PIRSF002937">
    <property type="entry name" value="Res_reg_Spo0A"/>
    <property type="match status" value="1"/>
</dbReference>
<dbReference type="RefSeq" id="WP_002610197.1">
    <property type="nucleotide sequence ID" value="NZ_BAAACC010000011.1"/>
</dbReference>
<proteinExistence type="predicted"/>
<dbReference type="Pfam" id="PF08769">
    <property type="entry name" value="Spo0A_C"/>
    <property type="match status" value="1"/>
</dbReference>
<dbReference type="InterPro" id="IPR016032">
    <property type="entry name" value="Sig_transdc_resp-reg_C-effctor"/>
</dbReference>
<keyword evidence="9 14" id="KW-0805">Transcription regulation</keyword>
<dbReference type="GO" id="GO:0051606">
    <property type="term" value="P:detection of stimulus"/>
    <property type="evidence" value="ECO:0007669"/>
    <property type="project" value="UniProtKB-UniRule"/>
</dbReference>
<keyword evidence="10 14" id="KW-0238">DNA-binding</keyword>
<evidence type="ECO:0000256" key="10">
    <source>
        <dbReference type="ARBA" id="ARBA00023125"/>
    </source>
</evidence>
<dbReference type="SMART" id="SM00448">
    <property type="entry name" value="REC"/>
    <property type="match status" value="1"/>
</dbReference>
<dbReference type="PANTHER" id="PTHR45526:SF1">
    <property type="entry name" value="TRANSCRIPTIONAL REGULATORY PROTEIN DCUR-RELATED"/>
    <property type="match status" value="1"/>
</dbReference>
<reference evidence="18 21" key="1">
    <citation type="submission" date="2014-08" db="EMBL/GenBank/DDBJ databases">
        <title>Clostridium innocuum, an unnegligible vancomycin-resistant pathogen causing extra-intestinal infections.</title>
        <authorList>
            <person name="Feng Y."/>
            <person name="Chiu C.-H."/>
        </authorList>
    </citation>
    <scope>NUCLEOTIDE SEQUENCE [LARGE SCALE GENOMIC DNA]</scope>
    <source>
        <strain evidence="18 21">AN88</strain>
    </source>
</reference>
<dbReference type="GO" id="GO:0030435">
    <property type="term" value="P:sporulation resulting in formation of a cellular spore"/>
    <property type="evidence" value="ECO:0007669"/>
    <property type="project" value="UniProtKB-UniRule"/>
</dbReference>
<dbReference type="Proteomes" id="UP000503330">
    <property type="component" value="Chromosome"/>
</dbReference>
<keyword evidence="7 14" id="KW-0749">Sporulation</keyword>
<evidence type="ECO:0000256" key="7">
    <source>
        <dbReference type="ARBA" id="ARBA00022969"/>
    </source>
</evidence>
<dbReference type="NCBIfam" id="TIGR02875">
    <property type="entry name" value="spore_0_A"/>
    <property type="match status" value="1"/>
</dbReference>
<dbReference type="InterPro" id="IPR036388">
    <property type="entry name" value="WH-like_DNA-bd_sf"/>
</dbReference>
<dbReference type="Proteomes" id="UP000030008">
    <property type="component" value="Unassembled WGS sequence"/>
</dbReference>
<protein>
    <recommendedName>
        <fullName evidence="2 14">Stage 0 sporulation protein A homolog</fullName>
    </recommendedName>
</protein>
<evidence type="ECO:0000256" key="15">
    <source>
        <dbReference type="PIRSR" id="PIRSR002937-1"/>
    </source>
</evidence>
<evidence type="ECO:0000256" key="3">
    <source>
        <dbReference type="ARBA" id="ARBA00022490"/>
    </source>
</evidence>
<evidence type="ECO:0000313" key="20">
    <source>
        <dbReference type="EMBL" id="QJA03484.1"/>
    </source>
</evidence>
<evidence type="ECO:0000256" key="8">
    <source>
        <dbReference type="ARBA" id="ARBA00023012"/>
    </source>
</evidence>
<keyword evidence="14 15" id="KW-0479">Metal-binding</keyword>
<dbReference type="PANTHER" id="PTHR45526">
    <property type="entry name" value="TRANSCRIPTIONAL REGULATORY PROTEIN DPIA"/>
    <property type="match status" value="1"/>
</dbReference>
<evidence type="ECO:0000256" key="9">
    <source>
        <dbReference type="ARBA" id="ARBA00023015"/>
    </source>
</evidence>
<evidence type="ECO:0000256" key="14">
    <source>
        <dbReference type="PIRNR" id="PIRNR002937"/>
    </source>
</evidence>
<dbReference type="GO" id="GO:0005737">
    <property type="term" value="C:cytoplasm"/>
    <property type="evidence" value="ECO:0007669"/>
    <property type="project" value="UniProtKB-SubCell"/>
</dbReference>
<dbReference type="Proteomes" id="UP000604383">
    <property type="component" value="Unassembled WGS sequence"/>
</dbReference>
<evidence type="ECO:0000259" key="17">
    <source>
        <dbReference type="PROSITE" id="PS50110"/>
    </source>
</evidence>
<dbReference type="Pfam" id="PF00072">
    <property type="entry name" value="Response_reg"/>
    <property type="match status" value="1"/>
</dbReference>
<dbReference type="PROSITE" id="PS50110">
    <property type="entry name" value="RESPONSE_REGULATORY"/>
    <property type="match status" value="1"/>
</dbReference>
<organism evidence="18 21">
    <name type="scientific">Clostridium innocuum</name>
    <dbReference type="NCBI Taxonomy" id="1522"/>
    <lineage>
        <taxon>Bacteria</taxon>
        <taxon>Bacillati</taxon>
        <taxon>Bacillota</taxon>
        <taxon>Clostridia</taxon>
        <taxon>Eubacteriales</taxon>
        <taxon>Clostridiaceae</taxon>
        <taxon>Clostridium</taxon>
    </lineage>
</organism>
<feature type="binding site" evidence="15">
    <location>
        <position position="9"/>
    </location>
    <ligand>
        <name>Ca(2+)</name>
        <dbReference type="ChEBI" id="CHEBI:29108"/>
    </ligand>
</feature>
<dbReference type="InterPro" id="IPR012052">
    <property type="entry name" value="Spore_0_A"/>
</dbReference>
<keyword evidence="3 14" id="KW-0963">Cytoplasm</keyword>
<dbReference type="GeneID" id="61926679"/>
<dbReference type="SUPFAM" id="SSF52172">
    <property type="entry name" value="CheY-like"/>
    <property type="match status" value="1"/>
</dbReference>
<dbReference type="Gene3D" id="1.10.10.10">
    <property type="entry name" value="Winged helix-like DNA-binding domain superfamily/Winged helix DNA-binding domain"/>
    <property type="match status" value="1"/>
</dbReference>
<comment type="subcellular location">
    <subcellularLocation>
        <location evidence="1 14">Cytoplasm</location>
    </subcellularLocation>
</comment>
<evidence type="ECO:0000256" key="2">
    <source>
        <dbReference type="ARBA" id="ARBA00018672"/>
    </source>
</evidence>
<dbReference type="InterPro" id="IPR011006">
    <property type="entry name" value="CheY-like_superfamily"/>
</dbReference>
<accession>A0A099HZV4</accession>
<sequence>MKSLIFLVDENRNQLSALERAISSVEEFELAGMTSDGEECIRQLEGKHVHVLVLDMILPKKDGFYVLEEIRSRRLQVDHIICISSYLSEMILSEFNRYCVDYIMMKPYEIPDLIRKIHFIRNYQPDYSLNEELQKKLGRSQNQHLEGTITELLHELGVPANLKGYQYLRCAIMQTYRDMDLLGKVTKTLYPKIALEFQTTPSRVERGIRHAIEVAWNRGNAHVIHKIFGYTISMERSKPTNSEFIAMLSDKIHMEETRV</sequence>
<evidence type="ECO:0000256" key="16">
    <source>
        <dbReference type="PROSITE-ProRule" id="PRU00169"/>
    </source>
</evidence>
<dbReference type="EMBL" id="WWTN01000008">
    <property type="protein sequence ID" value="MZH55493.1"/>
    <property type="molecule type" value="Genomic_DNA"/>
</dbReference>
<evidence type="ECO:0000256" key="12">
    <source>
        <dbReference type="ARBA" id="ARBA00023163"/>
    </source>
</evidence>
<dbReference type="InterPro" id="IPR051271">
    <property type="entry name" value="2C-system_Tx_regulators"/>
</dbReference>
<comment type="function">
    <text evidence="13 14">May play the central regulatory role in sporulation. It may be an element of the effector pathway responsible for the activation of sporulation genes in response to nutritional stress. Spo0A may act in concert with spo0H (a sigma factor) to control the expression of some genes that are critical to the sporulation process.</text>
</comment>
<comment type="cofactor">
    <cofactor evidence="14 15">
        <name>Ca(2+)</name>
        <dbReference type="ChEBI" id="CHEBI:29108"/>
    </cofactor>
    <text evidence="14 15">Binds 1 Ca(2+) ion per subunit.</text>
</comment>
<evidence type="ECO:0000313" key="21">
    <source>
        <dbReference type="Proteomes" id="UP000030008"/>
    </source>
</evidence>
<dbReference type="InterPro" id="IPR014879">
    <property type="entry name" value="Spo0A_C"/>
</dbReference>
<keyword evidence="8 14" id="KW-0902">Two-component regulatory system</keyword>
<dbReference type="GO" id="GO:0003677">
    <property type="term" value="F:DNA binding"/>
    <property type="evidence" value="ECO:0007669"/>
    <property type="project" value="UniProtKB-KW"/>
</dbReference>
<dbReference type="Gene3D" id="3.40.50.2300">
    <property type="match status" value="1"/>
</dbReference>
<dbReference type="InterPro" id="IPR001789">
    <property type="entry name" value="Sig_transdc_resp-reg_receiver"/>
</dbReference>
<evidence type="ECO:0000313" key="18">
    <source>
        <dbReference type="EMBL" id="KGJ51274.1"/>
    </source>
</evidence>
<dbReference type="GO" id="GO:0000156">
    <property type="term" value="F:phosphorelay response regulator activity"/>
    <property type="evidence" value="ECO:0007669"/>
    <property type="project" value="TreeGrafter"/>
</dbReference>
<keyword evidence="6 14" id="KW-0106">Calcium</keyword>
<reference evidence="20 22" key="3">
    <citation type="submission" date="2020-02" db="EMBL/GenBank/DDBJ databases">
        <authorList>
            <person name="Kociolek L.K."/>
            <person name="Ozer E.A."/>
        </authorList>
    </citation>
    <scope>NUCLEOTIDE SEQUENCE [LARGE SCALE GENOMIC DNA]</scope>
    <source>
        <strain evidence="20 22">ATCC 14501</strain>
    </source>
</reference>
<name>A0A099HZV4_CLOIN</name>
<dbReference type="EMBL" id="CP048838">
    <property type="protein sequence ID" value="QJA03484.1"/>
    <property type="molecule type" value="Genomic_DNA"/>
</dbReference>
<evidence type="ECO:0000256" key="11">
    <source>
        <dbReference type="ARBA" id="ARBA00023159"/>
    </source>
</evidence>
<evidence type="ECO:0000313" key="19">
    <source>
        <dbReference type="EMBL" id="MZH55493.1"/>
    </source>
</evidence>
<evidence type="ECO:0000256" key="4">
    <source>
        <dbReference type="ARBA" id="ARBA00022491"/>
    </source>
</evidence>
<dbReference type="SUPFAM" id="SSF46894">
    <property type="entry name" value="C-terminal effector domain of the bipartite response regulators"/>
    <property type="match status" value="1"/>
</dbReference>